<evidence type="ECO:0000313" key="3">
    <source>
        <dbReference type="Proteomes" id="UP001189429"/>
    </source>
</evidence>
<reference evidence="2" key="1">
    <citation type="submission" date="2023-10" db="EMBL/GenBank/DDBJ databases">
        <authorList>
            <person name="Chen Y."/>
            <person name="Shah S."/>
            <person name="Dougan E. K."/>
            <person name="Thang M."/>
            <person name="Chan C."/>
        </authorList>
    </citation>
    <scope>NUCLEOTIDE SEQUENCE [LARGE SCALE GENOMIC DNA]</scope>
</reference>
<organism evidence="2 3">
    <name type="scientific">Prorocentrum cordatum</name>
    <dbReference type="NCBI Taxonomy" id="2364126"/>
    <lineage>
        <taxon>Eukaryota</taxon>
        <taxon>Sar</taxon>
        <taxon>Alveolata</taxon>
        <taxon>Dinophyceae</taxon>
        <taxon>Prorocentrales</taxon>
        <taxon>Prorocentraceae</taxon>
        <taxon>Prorocentrum</taxon>
    </lineage>
</organism>
<dbReference type="SUPFAM" id="SSF56672">
    <property type="entry name" value="DNA/RNA polymerases"/>
    <property type="match status" value="1"/>
</dbReference>
<dbReference type="Proteomes" id="UP001189429">
    <property type="component" value="Unassembled WGS sequence"/>
</dbReference>
<feature type="compositionally biased region" description="Low complexity" evidence="1">
    <location>
        <begin position="179"/>
        <end position="199"/>
    </location>
</feature>
<protein>
    <submittedName>
        <fullName evidence="2">Uncharacterized protein</fullName>
    </submittedName>
</protein>
<accession>A0ABN9UA73</accession>
<dbReference type="InterPro" id="IPR043502">
    <property type="entry name" value="DNA/RNA_pol_sf"/>
</dbReference>
<feature type="region of interest" description="Disordered" evidence="1">
    <location>
        <begin position="164"/>
        <end position="236"/>
    </location>
</feature>
<gene>
    <name evidence="2" type="ORF">PCOR1329_LOCUS46248</name>
</gene>
<proteinExistence type="predicted"/>
<name>A0ABN9UA73_9DINO</name>
<dbReference type="EMBL" id="CAUYUJ010015560">
    <property type="protein sequence ID" value="CAK0855530.1"/>
    <property type="molecule type" value="Genomic_DNA"/>
</dbReference>
<sequence length="645" mass="69721">ADDLAVCQLLASGDRGVLTVPDAWPLFAAGAGSLSFGAGEGDLRTPPMRFDRSNPRFHGCGDAVVCFSETVQAGWPVAGTRTCKWLLHAIHDAGWTPAHCLLGWRNLQQVSHSDAGVEKHAYMSEALERAGVFDQLNCPELETFEVLSMRYQLSAELSAPESAILTEKRRGRGEKRLVQGAAAGSQAQQQQGKARSAGGPLRERSPALSRPQPVAVGSGMAFGPQPPDDRPRDLLPFPGGRVLDELLLGAAGGGLSAAGRISLLQSRAGAAPLCDVVPDGLQRVLAEGSGRLRDPAEVQAALHELWHAMALDPALRLRGFMCGRFLAELLDESILEKAAVVKETSGAFFVKRKDSLLRLVFDARRSNCHFAPPPYTSLASGESLADLEGEPAARLWVASADIEVCIYQCELPASLRPLFVPPPILARYLPAVWRKRLGLAEGDVECAFQVLVTRACEGPSKLCYVDNLAVISDRESEAVNGTAHMLTTLEGAGVKAHLHIPDPSSGSLELLGFEHVARQQLWRPTPRKLWRVAKALERVSQAGATPSGLELERLIGHLVSMMMLRRDLFSVLSAVYHISRKLGRSRAPLWPSARRELRWAHAPLPAIVARSDLQWLPVVTAYDALEWGLGVVEGLRGVADVDRVG</sequence>
<evidence type="ECO:0000313" key="2">
    <source>
        <dbReference type="EMBL" id="CAK0855530.1"/>
    </source>
</evidence>
<feature type="non-terminal residue" evidence="2">
    <location>
        <position position="1"/>
    </location>
</feature>
<keyword evidence="3" id="KW-1185">Reference proteome</keyword>
<feature type="non-terminal residue" evidence="2">
    <location>
        <position position="645"/>
    </location>
</feature>
<evidence type="ECO:0000256" key="1">
    <source>
        <dbReference type="SAM" id="MobiDB-lite"/>
    </source>
</evidence>
<comment type="caution">
    <text evidence="2">The sequence shown here is derived from an EMBL/GenBank/DDBJ whole genome shotgun (WGS) entry which is preliminary data.</text>
</comment>